<dbReference type="GeneID" id="89507854"/>
<dbReference type="Proteomes" id="UP000184278">
    <property type="component" value="Unassembled WGS sequence"/>
</dbReference>
<name>A0A1M5ZPY3_BUTFI</name>
<accession>A0A1M5ZPY3</accession>
<protein>
    <submittedName>
        <fullName evidence="2">Uncharacterized protein</fullName>
    </submittedName>
</protein>
<dbReference type="AlphaFoldDB" id="A0A1M5ZPY3"/>
<evidence type="ECO:0000313" key="3">
    <source>
        <dbReference type="Proteomes" id="UP000184278"/>
    </source>
</evidence>
<feature type="compositionally biased region" description="Low complexity" evidence="1">
    <location>
        <begin position="365"/>
        <end position="385"/>
    </location>
</feature>
<dbReference type="STRING" id="1121131.SAMN02745229_02550"/>
<organism evidence="2 3">
    <name type="scientific">Butyrivibrio fibrisolvens DSM 3071</name>
    <dbReference type="NCBI Taxonomy" id="1121131"/>
    <lineage>
        <taxon>Bacteria</taxon>
        <taxon>Bacillati</taxon>
        <taxon>Bacillota</taxon>
        <taxon>Clostridia</taxon>
        <taxon>Lachnospirales</taxon>
        <taxon>Lachnospiraceae</taxon>
        <taxon>Butyrivibrio</taxon>
    </lineage>
</organism>
<dbReference type="RefSeq" id="WP_073388337.1">
    <property type="nucleotide sequence ID" value="NZ_FQXK01000021.1"/>
</dbReference>
<feature type="region of interest" description="Disordered" evidence="1">
    <location>
        <begin position="356"/>
        <end position="388"/>
    </location>
</feature>
<reference evidence="3" key="1">
    <citation type="submission" date="2016-11" db="EMBL/GenBank/DDBJ databases">
        <authorList>
            <person name="Varghese N."/>
            <person name="Submissions S."/>
        </authorList>
    </citation>
    <scope>NUCLEOTIDE SEQUENCE [LARGE SCALE GENOMIC DNA]</scope>
    <source>
        <strain evidence="3">DSM 3071</strain>
    </source>
</reference>
<evidence type="ECO:0000313" key="2">
    <source>
        <dbReference type="EMBL" id="SHI26280.1"/>
    </source>
</evidence>
<sequence length="843" mass="94757">MSRIKWNLDLLEEVKQQHDEAMATTEQVINSGKADLSSMTEEVWEGEDADMARDQLHDLLSKEMAETWKELDICNEAIQKAQKTAYESKNFCNRFPQIFRSGSMPSESDQGVCNGDLLCDDDSCSSLIDSMLEAGQRALNVKSKVESAESILAELETDVARFDYSSYTDPIKTQTQNVADRTGVYNSAVSRYEQKTQDMDNTFSNELLGATPITVPEPFDPSCLELGDQIHMKDGDVINFLEDYQGVEIGGKFTEAQLDNILKMLFGKRAIDVASLSEKDFDIALINLPEDKRKAVLMEMGLSATQIGIILERCDRLKTGSLNGKSIFGKSMYQLLKNNASSFKAKNMDYKTSNASNGNSIAQIKNTQNKQNTGTKTTNNGNQKTPNYESLQTQYGFSDEEMTYLIDNHPELLSQLYGANAHSTSDAEIIYNNIVAELCEYHVSQLKNKDGSLKMDDICAYMNKEPLDITISEYLALCELFDEMDKNSNDNSQKEQFIQAGFKCEKVYTDYSTTGGGSGYYKYTRSETFEMFTKVYCKNFGLSLSEFDVTLRDGESTEDAKKRIEKANHKMDNYNLLYAVTYATDSTFKGGSFSNAAGLGVHDDGDTLKISINEVGDQYKISVKTYHKNKVTPNIETDALSYNKEFTIYKFDFCLGDSFTQASNNAAEGLRIDVDRIATNKVIDFVSKEIFQEGVDAINAAGRIPFLSTGFTLLTLYADIQKEKLQAEHTNGVVDTIQYDNNASKYLNKINCAGSLIVDQDGNAYITSYNYDVEKVKQRIEEYNSMYPDNKVDFNEDTFINDLLTNEEYRNSLDPEGSSTSFFDYWDEQENACSDQNVNTEEG</sequence>
<gene>
    <name evidence="2" type="ORF">SAMN02745229_02550</name>
</gene>
<dbReference type="EMBL" id="FQXK01000021">
    <property type="protein sequence ID" value="SHI26280.1"/>
    <property type="molecule type" value="Genomic_DNA"/>
</dbReference>
<keyword evidence="3" id="KW-1185">Reference proteome</keyword>
<proteinExistence type="predicted"/>
<evidence type="ECO:0000256" key="1">
    <source>
        <dbReference type="SAM" id="MobiDB-lite"/>
    </source>
</evidence>